<reference evidence="1" key="1">
    <citation type="submission" date="2019-06" db="EMBL/GenBank/DDBJ databases">
        <authorList>
            <person name="Zheng W."/>
        </authorList>
    </citation>
    <scope>NUCLEOTIDE SEQUENCE</scope>
    <source>
        <strain evidence="1">QDHG01</strain>
    </source>
</reference>
<proteinExistence type="predicted"/>
<comment type="caution">
    <text evidence="1">The sequence shown here is derived from an EMBL/GenBank/DDBJ whole genome shotgun (WGS) entry which is preliminary data.</text>
</comment>
<evidence type="ECO:0000313" key="2">
    <source>
        <dbReference type="Proteomes" id="UP000785679"/>
    </source>
</evidence>
<gene>
    <name evidence="1" type="ORF">FGO68_gene14838</name>
</gene>
<organism evidence="1 2">
    <name type="scientific">Halteria grandinella</name>
    <dbReference type="NCBI Taxonomy" id="5974"/>
    <lineage>
        <taxon>Eukaryota</taxon>
        <taxon>Sar</taxon>
        <taxon>Alveolata</taxon>
        <taxon>Ciliophora</taxon>
        <taxon>Intramacronucleata</taxon>
        <taxon>Spirotrichea</taxon>
        <taxon>Stichotrichia</taxon>
        <taxon>Sporadotrichida</taxon>
        <taxon>Halteriidae</taxon>
        <taxon>Halteria</taxon>
    </lineage>
</organism>
<sequence>MLPLRCQGRCCRCGSDALNSNIKQTSQFLTIKVQDTIRMGREIYDSLVILKIKRLPPYRDGINRLICSYIRL</sequence>
<accession>A0A8J8NGE5</accession>
<evidence type="ECO:0000313" key="1">
    <source>
        <dbReference type="EMBL" id="TNV74857.1"/>
    </source>
</evidence>
<name>A0A8J8NGE5_HALGN</name>
<keyword evidence="2" id="KW-1185">Reference proteome</keyword>
<dbReference type="EMBL" id="RRYP01016590">
    <property type="protein sequence ID" value="TNV74857.1"/>
    <property type="molecule type" value="Genomic_DNA"/>
</dbReference>
<dbReference type="Proteomes" id="UP000785679">
    <property type="component" value="Unassembled WGS sequence"/>
</dbReference>
<dbReference type="AlphaFoldDB" id="A0A8J8NGE5"/>
<protein>
    <submittedName>
        <fullName evidence="1">Uncharacterized protein</fullName>
    </submittedName>
</protein>